<gene>
    <name evidence="1" type="ORF">DSO57_1002648</name>
</gene>
<dbReference type="Proteomes" id="UP001165960">
    <property type="component" value="Unassembled WGS sequence"/>
</dbReference>
<reference evidence="1" key="1">
    <citation type="submission" date="2022-04" db="EMBL/GenBank/DDBJ databases">
        <title>Genome of the entomopathogenic fungus Entomophthora muscae.</title>
        <authorList>
            <person name="Elya C."/>
            <person name="Lovett B.R."/>
            <person name="Lee E."/>
            <person name="Macias A.M."/>
            <person name="Hajek A.E."/>
            <person name="De Bivort B.L."/>
            <person name="Kasson M.T."/>
            <person name="De Fine Licht H.H."/>
            <person name="Stajich J.E."/>
        </authorList>
    </citation>
    <scope>NUCLEOTIDE SEQUENCE</scope>
    <source>
        <strain evidence="1">Berkeley</strain>
    </source>
</reference>
<accession>A0ACC2TKA6</accession>
<sequence>MNLWFEQILLYLVLVIFHLNIGQVDNQAAAPSRDQTAKLPQALYCPPGAPFGPVHFTKYPPNLAYVEYKLETILIADALARTRETEYIGCEGKWCERLPRLFKDEYNYLPAYFVPMTLPSTPRLDHPLEPTTAAEATSTQMFGAIYITLTGLVDSMVPNSGPWSLLGQSVSYIIKLAPILWWALPAGSAAPHPELPNASTYEWFPDINPPIPALTAEAKIGCMKASNDTPNQCKPRSNNSLPAHQFQFPPKREFQTTPSVWGFLSSVLLYSCPTRMIVYNKANSLNDSLYYH</sequence>
<name>A0ACC2TKA6_9FUNG</name>
<evidence type="ECO:0000313" key="1">
    <source>
        <dbReference type="EMBL" id="KAJ9074801.1"/>
    </source>
</evidence>
<dbReference type="EMBL" id="QTSX02002846">
    <property type="protein sequence ID" value="KAJ9074801.1"/>
    <property type="molecule type" value="Genomic_DNA"/>
</dbReference>
<organism evidence="1 2">
    <name type="scientific">Entomophthora muscae</name>
    <dbReference type="NCBI Taxonomy" id="34485"/>
    <lineage>
        <taxon>Eukaryota</taxon>
        <taxon>Fungi</taxon>
        <taxon>Fungi incertae sedis</taxon>
        <taxon>Zoopagomycota</taxon>
        <taxon>Entomophthoromycotina</taxon>
        <taxon>Entomophthoromycetes</taxon>
        <taxon>Entomophthorales</taxon>
        <taxon>Entomophthoraceae</taxon>
        <taxon>Entomophthora</taxon>
    </lineage>
</organism>
<proteinExistence type="predicted"/>
<protein>
    <submittedName>
        <fullName evidence="1">Uncharacterized protein</fullName>
    </submittedName>
</protein>
<keyword evidence="2" id="KW-1185">Reference proteome</keyword>
<evidence type="ECO:0000313" key="2">
    <source>
        <dbReference type="Proteomes" id="UP001165960"/>
    </source>
</evidence>
<comment type="caution">
    <text evidence="1">The sequence shown here is derived from an EMBL/GenBank/DDBJ whole genome shotgun (WGS) entry which is preliminary data.</text>
</comment>